<reference evidence="2" key="1">
    <citation type="submission" date="2022-10" db="EMBL/GenBank/DDBJ databases">
        <authorList>
            <person name="Chen Y."/>
            <person name="Dougan E. K."/>
            <person name="Chan C."/>
            <person name="Rhodes N."/>
            <person name="Thang M."/>
        </authorList>
    </citation>
    <scope>NUCLEOTIDE SEQUENCE</scope>
</reference>
<keyword evidence="1" id="KW-0812">Transmembrane</keyword>
<dbReference type="EMBL" id="CAMXCT030001288">
    <property type="protein sequence ID" value="CAL4775964.1"/>
    <property type="molecule type" value="Genomic_DNA"/>
</dbReference>
<proteinExistence type="predicted"/>
<evidence type="ECO:0000313" key="2">
    <source>
        <dbReference type="EMBL" id="CAI3988652.1"/>
    </source>
</evidence>
<name>A0A9P1CAM0_9DINO</name>
<reference evidence="3 4" key="2">
    <citation type="submission" date="2024-05" db="EMBL/GenBank/DDBJ databases">
        <authorList>
            <person name="Chen Y."/>
            <person name="Shah S."/>
            <person name="Dougan E. K."/>
            <person name="Thang M."/>
            <person name="Chan C."/>
        </authorList>
    </citation>
    <scope>NUCLEOTIDE SEQUENCE [LARGE SCALE GENOMIC DNA]</scope>
</reference>
<dbReference type="EMBL" id="CAMXCT010001288">
    <property type="protein sequence ID" value="CAI3988652.1"/>
    <property type="molecule type" value="Genomic_DNA"/>
</dbReference>
<feature type="non-terminal residue" evidence="2">
    <location>
        <position position="1"/>
    </location>
</feature>
<protein>
    <submittedName>
        <fullName evidence="2">Uncharacterized protein</fullName>
    </submittedName>
</protein>
<gene>
    <name evidence="2" type="ORF">C1SCF055_LOCUS15790</name>
</gene>
<keyword evidence="1" id="KW-1133">Transmembrane helix</keyword>
<dbReference type="Proteomes" id="UP001152797">
    <property type="component" value="Unassembled WGS sequence"/>
</dbReference>
<dbReference type="EMBL" id="CAMXCT020001288">
    <property type="protein sequence ID" value="CAL1142027.1"/>
    <property type="molecule type" value="Genomic_DNA"/>
</dbReference>
<feature type="transmembrane region" description="Helical" evidence="1">
    <location>
        <begin position="351"/>
        <end position="372"/>
    </location>
</feature>
<feature type="non-terminal residue" evidence="2">
    <location>
        <position position="437"/>
    </location>
</feature>
<evidence type="ECO:0000313" key="3">
    <source>
        <dbReference type="EMBL" id="CAL4775964.1"/>
    </source>
</evidence>
<accession>A0A9P1CAM0</accession>
<evidence type="ECO:0000313" key="4">
    <source>
        <dbReference type="Proteomes" id="UP001152797"/>
    </source>
</evidence>
<evidence type="ECO:0000256" key="1">
    <source>
        <dbReference type="SAM" id="Phobius"/>
    </source>
</evidence>
<comment type="caution">
    <text evidence="2">The sequence shown here is derived from an EMBL/GenBank/DDBJ whole genome shotgun (WGS) entry which is preliminary data.</text>
</comment>
<keyword evidence="1" id="KW-0472">Membrane</keyword>
<keyword evidence="4" id="KW-1185">Reference proteome</keyword>
<dbReference type="AlphaFoldDB" id="A0A9P1CAM0"/>
<sequence length="437" mass="49819">SVHVILAVHVSYGLAHFVHLKSMTPFELPVRTTGCSSTSIKVCYECTRELTDTADLPQVPQLFSFRVDCRGAKGDFQNITLFDSSLVCAHLTYRKYGNSSVRNPTSQWLPLISDRIVTVEKGDVLDFQCVFRKRLKIYHGLGPERPERLHSSSRENALGEDYFTPSFGMVLDGGDGRQMIFTPLIVKLFYLPGDRKPCIESLAEAYKWKMKVSKSKGLTYWVSYASPVLQPQILPEVEFSSELRGELYRLDKDLLHLTVMEATSYNSWKKPQDTQKELVELDDNFYGDGAENDYSFSVDFKLRVNPDLLRSDTKDVVVRLRVGPLGAWLREKPSYFNVTLPTNRDENSSSWWLWLTLILLLLIFLAAMAYVFREQLFMSEAFQLLWRRAAGLPSDQTGLPDCPTELIEGTTYRPYGRAYGKFCIRGVGKISAVLSFK</sequence>
<organism evidence="2">
    <name type="scientific">Cladocopium goreaui</name>
    <dbReference type="NCBI Taxonomy" id="2562237"/>
    <lineage>
        <taxon>Eukaryota</taxon>
        <taxon>Sar</taxon>
        <taxon>Alveolata</taxon>
        <taxon>Dinophyceae</taxon>
        <taxon>Suessiales</taxon>
        <taxon>Symbiodiniaceae</taxon>
        <taxon>Cladocopium</taxon>
    </lineage>
</organism>